<name>A0A2S7K1L1_9PROT</name>
<accession>A0A2S7K1L1</accession>
<dbReference type="Proteomes" id="UP000239504">
    <property type="component" value="Unassembled WGS sequence"/>
</dbReference>
<reference evidence="2 3" key="1">
    <citation type="submission" date="2017-12" db="EMBL/GenBank/DDBJ databases">
        <authorList>
            <person name="Hurst M.R.H."/>
        </authorList>
    </citation>
    <scope>NUCLEOTIDE SEQUENCE [LARGE SCALE GENOMIC DNA]</scope>
    <source>
        <strain evidence="2 3">SY-3-19</strain>
    </source>
</reference>
<dbReference type="AlphaFoldDB" id="A0A2S7K1L1"/>
<evidence type="ECO:0000313" key="2">
    <source>
        <dbReference type="EMBL" id="PQA86318.1"/>
    </source>
</evidence>
<keyword evidence="3" id="KW-1185">Reference proteome</keyword>
<proteinExistence type="predicted"/>
<gene>
    <name evidence="2" type="ORF">CW354_18420</name>
</gene>
<evidence type="ECO:0000313" key="3">
    <source>
        <dbReference type="Proteomes" id="UP000239504"/>
    </source>
</evidence>
<dbReference type="EMBL" id="PJCH01000015">
    <property type="protein sequence ID" value="PQA86318.1"/>
    <property type="molecule type" value="Genomic_DNA"/>
</dbReference>
<dbReference type="RefSeq" id="WP_104831530.1">
    <property type="nucleotide sequence ID" value="NZ_PJCH01000015.1"/>
</dbReference>
<evidence type="ECO:0000256" key="1">
    <source>
        <dbReference type="SAM" id="MobiDB-lite"/>
    </source>
</evidence>
<feature type="region of interest" description="Disordered" evidence="1">
    <location>
        <begin position="1"/>
        <end position="25"/>
    </location>
</feature>
<comment type="caution">
    <text evidence="2">The sequence shown here is derived from an EMBL/GenBank/DDBJ whole genome shotgun (WGS) entry which is preliminary data.</text>
</comment>
<sequence>MQKETKHKEIKRRASELEYRNSRADADAREEAVSRALDFVIALAERGKPGLAIELISFLEGALNNKRAKQ</sequence>
<organism evidence="2 3">
    <name type="scientific">Hyphococcus luteus</name>
    <dbReference type="NCBI Taxonomy" id="2058213"/>
    <lineage>
        <taxon>Bacteria</taxon>
        <taxon>Pseudomonadati</taxon>
        <taxon>Pseudomonadota</taxon>
        <taxon>Alphaproteobacteria</taxon>
        <taxon>Parvularculales</taxon>
        <taxon>Parvularculaceae</taxon>
        <taxon>Hyphococcus</taxon>
    </lineage>
</organism>
<protein>
    <submittedName>
        <fullName evidence="2">Uncharacterized protein</fullName>
    </submittedName>
</protein>